<feature type="compositionally biased region" description="Gly residues" evidence="1">
    <location>
        <begin position="1182"/>
        <end position="1223"/>
    </location>
</feature>
<reference evidence="5" key="1">
    <citation type="journal article" date="2019" name="Int. J. Syst. Evol. Microbiol.">
        <title>The Global Catalogue of Microorganisms (GCM) 10K type strain sequencing project: providing services to taxonomists for standard genome sequencing and annotation.</title>
        <authorList>
            <consortium name="The Broad Institute Genomics Platform"/>
            <consortium name="The Broad Institute Genome Sequencing Center for Infectious Disease"/>
            <person name="Wu L."/>
            <person name="Ma J."/>
        </authorList>
    </citation>
    <scope>NUCLEOTIDE SEQUENCE [LARGE SCALE GENOMIC DNA]</scope>
    <source>
        <strain evidence="5">2902at01</strain>
    </source>
</reference>
<gene>
    <name evidence="4" type="ORF">ACFOX0_09305</name>
</gene>
<evidence type="ECO:0000259" key="2">
    <source>
        <dbReference type="Pfam" id="PF26381"/>
    </source>
</evidence>
<dbReference type="InterPro" id="IPR058747">
    <property type="entry name" value="PglY_C"/>
</dbReference>
<evidence type="ECO:0000259" key="3">
    <source>
        <dbReference type="Pfam" id="PF26382"/>
    </source>
</evidence>
<comment type="caution">
    <text evidence="4">The sequence shown here is derived from an EMBL/GenBank/DDBJ whole genome shotgun (WGS) entry which is preliminary data.</text>
</comment>
<evidence type="ECO:0008006" key="6">
    <source>
        <dbReference type="Google" id="ProtNLM"/>
    </source>
</evidence>
<dbReference type="EMBL" id="JBHSBN010000005">
    <property type="protein sequence ID" value="MFC4106133.1"/>
    <property type="molecule type" value="Genomic_DNA"/>
</dbReference>
<accession>A0ABV8KJ68</accession>
<evidence type="ECO:0000256" key="1">
    <source>
        <dbReference type="SAM" id="MobiDB-lite"/>
    </source>
</evidence>
<dbReference type="InterPro" id="IPR058748">
    <property type="entry name" value="PglY_5th"/>
</dbReference>
<keyword evidence="5" id="KW-1185">Reference proteome</keyword>
<dbReference type="RefSeq" id="WP_377543615.1">
    <property type="nucleotide sequence ID" value="NZ_JBHSBN010000005.1"/>
</dbReference>
<evidence type="ECO:0000313" key="5">
    <source>
        <dbReference type="Proteomes" id="UP001595868"/>
    </source>
</evidence>
<proteinExistence type="predicted"/>
<dbReference type="Proteomes" id="UP001595868">
    <property type="component" value="Unassembled WGS sequence"/>
</dbReference>
<feature type="domain" description="ATPase PglY 5th" evidence="2">
    <location>
        <begin position="858"/>
        <end position="958"/>
    </location>
</feature>
<feature type="domain" description="ATPase PglY C-terminal" evidence="3">
    <location>
        <begin position="1002"/>
        <end position="1179"/>
    </location>
</feature>
<protein>
    <recommendedName>
        <fullName evidence="6">Phage resistance protein</fullName>
    </recommendedName>
</protein>
<sequence length="1266" mass="137736">MSQPTAPPLLREFIDIPERTSTSDFVLKLADSVTDADATLREYVITDRLVGNFDEALGLIRSAVEGQASKAAYLHGSFGSGKSHFMAVLHALLRGEPAARGRDELAPLVAKHSVWLDGRKFLLVPYHLLDARSLEQRVLGGYVDRVRALHPDAPIPAVHRTDSLLEQAADLRDKIGDKQFIDGLPGGDAEDEWGDSETFWNTERLDRAFAGDYSDELRRKLVNDLLVSWNKGFFSNAREDAEAFVSLDRGLTEISRHAKELGYHGLILFLDELILWLANSIGDQQFVSREIQKITNFVEGGDTRRPIPVVSFIARQRDLRELVGEDVAGAQELGYQDTLNLASGRFDVIQLEDRNLPEIARRRLLKPLTPTAAAAIGKAFDTTTKVRREVFDTLMGADSGTGADIDAFRSTYPFSPAFLATLVHVSSALQRSRTALKLMRQLLVDRRETLRLGQLVPLGDLYDVISGGGDQPFTEKLKAEFEMAQKLYALKLRPHLLGQYSLTDDDLETARRGGALPADVAGRIRAFTGDDRLIKTLLLAALAPSVPALRNLTARRLSALNHGSITSPIPGGEVAQVSRKLADWAGQFAEIRIGEGDDPVVSLELVGVDVDSVLATAKHYDNEGARKHLVQRLLWQQLGVPWTDSFFAEAALTWRGSRRGIELVYGNVRDAGDIRDEAFQPADPAGWRLIVDYPFDDGSHGPADDRQRVQDLITRTTARTVCWIPAALTVERLNELGKLVIIDKLLEGQRFDSHAGHLNPDDRRRAHGALTNQRSALLAKMQSVLRQAYGLAAKQATDVRLGFDDHLQSLTRALAPKLPMGATFNDALRSLGDQMLTQQFPAHPDFDPDRKGDPVRPADVKTVLDHVRRAVESPEGRVEVERAYRQTMRRIANPLGLGTMHEAAFVIEGQWTQHFQQKAAAEGIQGELRVADLLRWIDQPKARGLDPIVAQLVVATFAEQTDRAFYLHGSEVVPAPEPGRVTADHTLREERLPSEADWATARARSVAIFGFQPAALRRGRLLAIFGRDLTMEAKRHRDAVQELVSQLETHAAKLGLDDRATSGRLATARAAKELLTALDERRSAVEIVERLARADLGGPADRTGRSISSAAQVSAALAAASWDNFDIVAGLASGEYGAEANAILAALRGAARADELTTPLAPALHRAQTDATALLRRVTRSGSGGDSGPDPSRGGGSDSTGGDPGSRSGGGTGGAGAGGTDADGGGRRHGGRQVSSDALDPALADLHAFAADHPGATIEVSWRIVP</sequence>
<name>A0ABV8KJ68_9ACTN</name>
<organism evidence="4 5">
    <name type="scientific">Micromonospora zhanjiangensis</name>
    <dbReference type="NCBI Taxonomy" id="1522057"/>
    <lineage>
        <taxon>Bacteria</taxon>
        <taxon>Bacillati</taxon>
        <taxon>Actinomycetota</taxon>
        <taxon>Actinomycetes</taxon>
        <taxon>Micromonosporales</taxon>
        <taxon>Micromonosporaceae</taxon>
        <taxon>Micromonospora</taxon>
    </lineage>
</organism>
<evidence type="ECO:0000313" key="4">
    <source>
        <dbReference type="EMBL" id="MFC4106133.1"/>
    </source>
</evidence>
<feature type="region of interest" description="Disordered" evidence="1">
    <location>
        <begin position="1179"/>
        <end position="1239"/>
    </location>
</feature>
<dbReference type="Pfam" id="PF26381">
    <property type="entry name" value="BREX_PglY_5th"/>
    <property type="match status" value="1"/>
</dbReference>
<dbReference type="Pfam" id="PF26382">
    <property type="entry name" value="BREX_PglY_6th"/>
    <property type="match status" value="1"/>
</dbReference>